<proteinExistence type="predicted"/>
<evidence type="ECO:0008006" key="4">
    <source>
        <dbReference type="Google" id="ProtNLM"/>
    </source>
</evidence>
<feature type="transmembrane region" description="Helical" evidence="1">
    <location>
        <begin position="97"/>
        <end position="114"/>
    </location>
</feature>
<organism evidence="2 3">
    <name type="scientific">Bacteroides graminisolvens DSM 19988 = JCM 15093</name>
    <dbReference type="NCBI Taxonomy" id="1121097"/>
    <lineage>
        <taxon>Bacteria</taxon>
        <taxon>Pseudomonadati</taxon>
        <taxon>Bacteroidota</taxon>
        <taxon>Bacteroidia</taxon>
        <taxon>Bacteroidales</taxon>
        <taxon>Bacteroidaceae</taxon>
        <taxon>Bacteroides</taxon>
    </lineage>
</organism>
<feature type="transmembrane region" description="Helical" evidence="1">
    <location>
        <begin position="71"/>
        <end position="91"/>
    </location>
</feature>
<feature type="transmembrane region" description="Helical" evidence="1">
    <location>
        <begin position="126"/>
        <end position="146"/>
    </location>
</feature>
<dbReference type="eggNOG" id="ENOG502Z8XP">
    <property type="taxonomic scope" value="Bacteria"/>
</dbReference>
<evidence type="ECO:0000313" key="3">
    <source>
        <dbReference type="Proteomes" id="UP000027601"/>
    </source>
</evidence>
<keyword evidence="1" id="KW-0812">Transmembrane</keyword>
<accession>A0A069D092</accession>
<feature type="transmembrane region" description="Helical" evidence="1">
    <location>
        <begin position="152"/>
        <end position="168"/>
    </location>
</feature>
<dbReference type="Pfam" id="PF19529">
    <property type="entry name" value="DUF6057"/>
    <property type="match status" value="2"/>
</dbReference>
<dbReference type="InterPro" id="IPR045692">
    <property type="entry name" value="DUF6057"/>
</dbReference>
<name>A0A069D092_9BACE</name>
<keyword evidence="1" id="KW-1133">Transmembrane helix</keyword>
<keyword evidence="1" id="KW-0472">Membrane</keyword>
<dbReference type="RefSeq" id="WP_024995915.1">
    <property type="nucleotide sequence ID" value="NZ_ATZI01000001.1"/>
</dbReference>
<keyword evidence="3" id="KW-1185">Reference proteome</keyword>
<dbReference type="OrthoDB" id="1062594at2"/>
<feature type="transmembrane region" description="Helical" evidence="1">
    <location>
        <begin position="12"/>
        <end position="33"/>
    </location>
</feature>
<sequence length="481" mass="55901">MKRWNSKFVNWLLLGMGGLILFFFFYEVLPYHLLHREQMILFLFSPIELIQYFNNSGGLARLSGDFLTQFFCYKGAGPLIMAVVLVSWGVVVYKLSFPYLGRWAWFVVILAVIWETGKECGLNYPLSGTISLIGIGLVYLLCRFFIRKPLKWGVPISVFVISLGYWLWGYGNWSSSWYNTPDLRREKMLAIDSEFYFGHWQKAQKLLDEDNQASLLSTYYRNLYNAQRNQLPDKLMSYSQPLSQVLFLPISPSSNYIMIYAANEAWFAIGDMTMAEHAAILGMIFSPYQKGTRPIKRLAEINLINGDDAAALKYLRLLQKTLCYKRWAERRIPGNLSPDVQQWLKRKRELISQTDTLRLSTDVSASLIHLLNNNRDNFMARDYLLCFDLLNKDIASFVDHYQEFAKNMVPSGIYAEALLIYLAEKKTSAEEIKEWKISPFILNEFKNYSKLYQTSNGNAGLLKATFGNTYWYYFHNALIER</sequence>
<dbReference type="AlphaFoldDB" id="A0A069D092"/>
<evidence type="ECO:0000313" key="2">
    <source>
        <dbReference type="EMBL" id="GAK35862.1"/>
    </source>
</evidence>
<dbReference type="EMBL" id="BAJS01000003">
    <property type="protein sequence ID" value="GAK35862.1"/>
    <property type="molecule type" value="Genomic_DNA"/>
</dbReference>
<dbReference type="Proteomes" id="UP000027601">
    <property type="component" value="Unassembled WGS sequence"/>
</dbReference>
<evidence type="ECO:0000256" key="1">
    <source>
        <dbReference type="SAM" id="Phobius"/>
    </source>
</evidence>
<gene>
    <name evidence="2" type="ORF">JCM15093_989</name>
</gene>
<comment type="caution">
    <text evidence="2">The sequence shown here is derived from an EMBL/GenBank/DDBJ whole genome shotgun (WGS) entry which is preliminary data.</text>
</comment>
<reference evidence="2 3" key="1">
    <citation type="journal article" date="2015" name="Microbes Environ.">
        <title>Distribution and evolution of nitrogen fixation genes in the phylum bacteroidetes.</title>
        <authorList>
            <person name="Inoue J."/>
            <person name="Oshima K."/>
            <person name="Suda W."/>
            <person name="Sakamoto M."/>
            <person name="Iino T."/>
            <person name="Noda S."/>
            <person name="Hongoh Y."/>
            <person name="Hattori M."/>
            <person name="Ohkuma M."/>
        </authorList>
    </citation>
    <scope>NUCLEOTIDE SEQUENCE [LARGE SCALE GENOMIC DNA]</scope>
    <source>
        <strain evidence="2 3">JCM 15093</strain>
    </source>
</reference>
<dbReference type="STRING" id="1121097.GCA_000428125_00650"/>
<protein>
    <recommendedName>
        <fullName evidence="4">Transmembrane protein</fullName>
    </recommendedName>
</protein>